<evidence type="ECO:0000256" key="8">
    <source>
        <dbReference type="SAM" id="MobiDB-lite"/>
    </source>
</evidence>
<evidence type="ECO:0000256" key="7">
    <source>
        <dbReference type="RuleBase" id="RU364059"/>
    </source>
</evidence>
<dbReference type="OrthoDB" id="5310959at2759"/>
<dbReference type="InParanoid" id="A0A2T3B482"/>
<dbReference type="PANTHER" id="PTHR35041">
    <property type="entry name" value="MEDIATOR OF RNA POLYMERASE II TRANSCRIPTION SUBUNIT 1"/>
    <property type="match status" value="1"/>
</dbReference>
<dbReference type="STRING" id="857342.A0A2T3B482"/>
<dbReference type="GeneID" id="36570667"/>
<evidence type="ECO:0000256" key="1">
    <source>
        <dbReference type="ARBA" id="ARBA00004123"/>
    </source>
</evidence>
<dbReference type="GO" id="GO:0045944">
    <property type="term" value="P:positive regulation of transcription by RNA polymerase II"/>
    <property type="evidence" value="ECO:0007669"/>
    <property type="project" value="UniProtKB-ARBA"/>
</dbReference>
<dbReference type="EMBL" id="KZ679010">
    <property type="protein sequence ID" value="PSS20459.1"/>
    <property type="molecule type" value="Genomic_DNA"/>
</dbReference>
<comment type="similarity">
    <text evidence="2 7">Belongs to the Mediator complex subunit 1 family.</text>
</comment>
<dbReference type="Pfam" id="PF10744">
    <property type="entry name" value="Med1"/>
    <property type="match status" value="1"/>
</dbReference>
<evidence type="ECO:0000256" key="6">
    <source>
        <dbReference type="ARBA" id="ARBA00023242"/>
    </source>
</evidence>
<keyword evidence="6 7" id="KW-0539">Nucleus</keyword>
<keyword evidence="11" id="KW-1185">Reference proteome</keyword>
<accession>A0A2T3B482</accession>
<feature type="domain" description="Mediator complex subunit Med1" evidence="9">
    <location>
        <begin position="125"/>
        <end position="543"/>
    </location>
</feature>
<protein>
    <recommendedName>
        <fullName evidence="7">Mediator of RNA polymerase II transcription subunit 1</fullName>
    </recommendedName>
    <alternativeName>
        <fullName evidence="7">Mediator complex subunit 1</fullName>
    </alternativeName>
</protein>
<evidence type="ECO:0000313" key="10">
    <source>
        <dbReference type="EMBL" id="PSS20459.1"/>
    </source>
</evidence>
<sequence length="661" mass="72673">MATPTASKHAPTQVVATPPVSTPFSASNHHPAFSPHGPRSVVPSPQQFKKSPANSNTLYGYPSGSGGGHPTTSSFGGYDSPSAALALGGVPGLAELGLDGMSAPGMGGLGGPGRGDEDDRKRRLQQVLEILKTNKGRLSEAGIERLARRVGLDCVWEDHMGSGGSTRTLIIAGSALALDIDFSNNVVKKVSLSFPESAEIVTRHTQKAGDILLRDLQFGPNESPLTKMLDRFAANLERLATLDKLSVIPGLNCHEAIAGIYESLERLHKWEVARLKEQDNMADKDDEYIGRTAMCKRSGKPIMHTRDRLGLSIDYWQERHQIKSKSLSRDKEKTWALLIECASLPALVYTPIRVSEKWISPEILKADPAAEDLLLTAEDGPVLDWLQPENTMLPSTEPPKADAMEGIDQASGQKFPEVMFIAKFDPPLIVPYGVAMQIYGSVNAPLDMYQTSTFDGLMFPPGPEDKSEPGEARMIKQQTTVSVFDENGEKSTKIHKNTLFIDKIDYGRTLTELPFSHPRQLVEMLPRLRQYAFLSTLLRNSFNPEKAIPEEEKKSPGKTKMDKFAEFMSPASAEEISTLPLDVSLTTQPLSLKLVFPFKDRTANVRFDINLNGAVDVKEQNLLDEDAMDDGKRLTVADLGRMLEIAEDLGIWAEFVRRRLG</sequence>
<keyword evidence="4 7" id="KW-0010">Activator</keyword>
<keyword evidence="3 7" id="KW-0805">Transcription regulation</keyword>
<comment type="subcellular location">
    <subcellularLocation>
        <location evidence="1 7">Nucleus</location>
    </subcellularLocation>
</comment>
<dbReference type="GO" id="GO:0003712">
    <property type="term" value="F:transcription coregulator activity"/>
    <property type="evidence" value="ECO:0007669"/>
    <property type="project" value="InterPro"/>
</dbReference>
<gene>
    <name evidence="10" type="ORF">M430DRAFT_138960</name>
</gene>
<proteinExistence type="inferred from homology"/>
<dbReference type="AlphaFoldDB" id="A0A2T3B482"/>
<reference evidence="10 11" key="1">
    <citation type="journal article" date="2018" name="New Phytol.">
        <title>Comparative genomics and transcriptomics depict ericoid mycorrhizal fungi as versatile saprotrophs and plant mutualists.</title>
        <authorList>
            <person name="Martino E."/>
            <person name="Morin E."/>
            <person name="Grelet G.A."/>
            <person name="Kuo A."/>
            <person name="Kohler A."/>
            <person name="Daghino S."/>
            <person name="Barry K.W."/>
            <person name="Cichocki N."/>
            <person name="Clum A."/>
            <person name="Dockter R.B."/>
            <person name="Hainaut M."/>
            <person name="Kuo R.C."/>
            <person name="LaButti K."/>
            <person name="Lindahl B.D."/>
            <person name="Lindquist E.A."/>
            <person name="Lipzen A."/>
            <person name="Khouja H.R."/>
            <person name="Magnuson J."/>
            <person name="Murat C."/>
            <person name="Ohm R.A."/>
            <person name="Singer S.W."/>
            <person name="Spatafora J.W."/>
            <person name="Wang M."/>
            <person name="Veneault-Fourrey C."/>
            <person name="Henrissat B."/>
            <person name="Grigoriev I.V."/>
            <person name="Martin F.M."/>
            <person name="Perotto S."/>
        </authorList>
    </citation>
    <scope>NUCLEOTIDE SEQUENCE [LARGE SCALE GENOMIC DNA]</scope>
    <source>
        <strain evidence="10 11">ATCC 22711</strain>
    </source>
</reference>
<dbReference type="InterPro" id="IPR019680">
    <property type="entry name" value="Mediator_Med1"/>
</dbReference>
<dbReference type="GO" id="GO:0016592">
    <property type="term" value="C:mediator complex"/>
    <property type="evidence" value="ECO:0007669"/>
    <property type="project" value="InterPro"/>
</dbReference>
<evidence type="ECO:0000259" key="9">
    <source>
        <dbReference type="Pfam" id="PF10744"/>
    </source>
</evidence>
<evidence type="ECO:0000313" key="11">
    <source>
        <dbReference type="Proteomes" id="UP000241818"/>
    </source>
</evidence>
<dbReference type="RefSeq" id="XP_024721729.1">
    <property type="nucleotide sequence ID" value="XM_024862586.1"/>
</dbReference>
<evidence type="ECO:0000256" key="2">
    <source>
        <dbReference type="ARBA" id="ARBA00006210"/>
    </source>
</evidence>
<evidence type="ECO:0000256" key="4">
    <source>
        <dbReference type="ARBA" id="ARBA00023159"/>
    </source>
</evidence>
<evidence type="ECO:0000256" key="3">
    <source>
        <dbReference type="ARBA" id="ARBA00023015"/>
    </source>
</evidence>
<organism evidence="10 11">
    <name type="scientific">Amorphotheca resinae ATCC 22711</name>
    <dbReference type="NCBI Taxonomy" id="857342"/>
    <lineage>
        <taxon>Eukaryota</taxon>
        <taxon>Fungi</taxon>
        <taxon>Dikarya</taxon>
        <taxon>Ascomycota</taxon>
        <taxon>Pezizomycotina</taxon>
        <taxon>Leotiomycetes</taxon>
        <taxon>Helotiales</taxon>
        <taxon>Amorphothecaceae</taxon>
        <taxon>Amorphotheca</taxon>
    </lineage>
</organism>
<dbReference type="Proteomes" id="UP000241818">
    <property type="component" value="Unassembled WGS sequence"/>
</dbReference>
<evidence type="ECO:0000256" key="5">
    <source>
        <dbReference type="ARBA" id="ARBA00023163"/>
    </source>
</evidence>
<feature type="compositionally biased region" description="Polar residues" evidence="8">
    <location>
        <begin position="43"/>
        <end position="58"/>
    </location>
</feature>
<dbReference type="PANTHER" id="PTHR35041:SF4">
    <property type="entry name" value="MEDIATOR OF RNA POLYMERASE II TRANSCRIPTION SUBUNIT 1"/>
    <property type="match status" value="1"/>
</dbReference>
<keyword evidence="5 7" id="KW-0804">Transcription</keyword>
<feature type="region of interest" description="Disordered" evidence="8">
    <location>
        <begin position="1"/>
        <end position="75"/>
    </location>
</feature>
<comment type="function">
    <text evidence="7">Component of the Mediator complex, a coactivator involved in the regulated transcription of nearly all RNA polymerase II-dependent genes. Mediator functions as a bridge to convey information from gene-specific regulatory proteins to the basal RNA polymerase II transcription machinery. Mediator is recruited to promoters by direct interactions with regulatory proteins and serves as a scaffold for the assembly of a functional preinitiation complex with RNA polymerase II and the general transcription factors.</text>
</comment>
<name>A0A2T3B482_AMORE</name>